<name>A0A3B0Y443_9ZZZZ</name>
<proteinExistence type="predicted"/>
<accession>A0A3B0Y443</accession>
<gene>
    <name evidence="1" type="ORF">MNBD_GAMMA09-1908</name>
</gene>
<protein>
    <submittedName>
        <fullName evidence="1">Uncharacterized protein</fullName>
    </submittedName>
</protein>
<evidence type="ECO:0000313" key="1">
    <source>
        <dbReference type="EMBL" id="VAW68929.1"/>
    </source>
</evidence>
<dbReference type="EMBL" id="UOFI01000140">
    <property type="protein sequence ID" value="VAW68929.1"/>
    <property type="molecule type" value="Genomic_DNA"/>
</dbReference>
<reference evidence="1" key="1">
    <citation type="submission" date="2018-06" db="EMBL/GenBank/DDBJ databases">
        <authorList>
            <person name="Zhirakovskaya E."/>
        </authorList>
    </citation>
    <scope>NUCLEOTIDE SEQUENCE</scope>
</reference>
<dbReference type="AlphaFoldDB" id="A0A3B0Y443"/>
<sequence length="88" mass="10450">MAQYTAHPRRQSITQYFSPLCINSDFINALKQLHNDGFMLAIYNFKDTPDTKRFMPYIDIIRIDVNEKKSTDIFHKFTLLKKYKKKSG</sequence>
<organism evidence="1">
    <name type="scientific">hydrothermal vent metagenome</name>
    <dbReference type="NCBI Taxonomy" id="652676"/>
    <lineage>
        <taxon>unclassified sequences</taxon>
        <taxon>metagenomes</taxon>
        <taxon>ecological metagenomes</taxon>
    </lineage>
</organism>